<dbReference type="AlphaFoldDB" id="A0A9P7D7E6"/>
<proteinExistence type="predicted"/>
<keyword evidence="3" id="KW-1185">Reference proteome</keyword>
<dbReference type="EMBL" id="JABBWD010000004">
    <property type="protein sequence ID" value="KAG1781833.1"/>
    <property type="molecule type" value="Genomic_DNA"/>
</dbReference>
<dbReference type="Proteomes" id="UP000714275">
    <property type="component" value="Unassembled WGS sequence"/>
</dbReference>
<dbReference type="OrthoDB" id="2619843at2759"/>
<comment type="caution">
    <text evidence="2">The sequence shown here is derived from an EMBL/GenBank/DDBJ whole genome shotgun (WGS) entry which is preliminary data.</text>
</comment>
<sequence length="153" mass="17038">MRFSSAVALAVVVALASSISAMPTDASIGYCPIFCLESSDCSTCFLHKCVSFSGLCPGFNHMTHRHGRPSSCARRDVAILTRSYRCDARKGREQKSRDSYCVACCSSRYLRAQGRDDEIEFGLGMNVYDHCSNTQTIQTQLMELFHHILTHLD</sequence>
<name>A0A9P7D7E6_9AGAM</name>
<protein>
    <submittedName>
        <fullName evidence="2">Uncharacterized protein</fullName>
    </submittedName>
</protein>
<feature type="signal peptide" evidence="1">
    <location>
        <begin position="1"/>
        <end position="21"/>
    </location>
</feature>
<evidence type="ECO:0000313" key="2">
    <source>
        <dbReference type="EMBL" id="KAG1781833.1"/>
    </source>
</evidence>
<feature type="chain" id="PRO_5040335142" evidence="1">
    <location>
        <begin position="22"/>
        <end position="153"/>
    </location>
</feature>
<keyword evidence="1" id="KW-0732">Signal</keyword>
<gene>
    <name evidence="2" type="ORF">EV702DRAFT_488553</name>
</gene>
<evidence type="ECO:0000313" key="3">
    <source>
        <dbReference type="Proteomes" id="UP000714275"/>
    </source>
</evidence>
<evidence type="ECO:0000256" key="1">
    <source>
        <dbReference type="SAM" id="SignalP"/>
    </source>
</evidence>
<accession>A0A9P7D7E6</accession>
<reference evidence="2" key="1">
    <citation type="journal article" date="2020" name="New Phytol.">
        <title>Comparative genomics reveals dynamic genome evolution in host specialist ectomycorrhizal fungi.</title>
        <authorList>
            <person name="Lofgren L.A."/>
            <person name="Nguyen N.H."/>
            <person name="Vilgalys R."/>
            <person name="Ruytinx J."/>
            <person name="Liao H.L."/>
            <person name="Branco S."/>
            <person name="Kuo A."/>
            <person name="LaButti K."/>
            <person name="Lipzen A."/>
            <person name="Andreopoulos W."/>
            <person name="Pangilinan J."/>
            <person name="Riley R."/>
            <person name="Hundley H."/>
            <person name="Na H."/>
            <person name="Barry K."/>
            <person name="Grigoriev I.V."/>
            <person name="Stajich J.E."/>
            <person name="Kennedy P.G."/>
        </authorList>
    </citation>
    <scope>NUCLEOTIDE SEQUENCE</scope>
    <source>
        <strain evidence="2">DOB743</strain>
    </source>
</reference>
<organism evidence="2 3">
    <name type="scientific">Suillus placidus</name>
    <dbReference type="NCBI Taxonomy" id="48579"/>
    <lineage>
        <taxon>Eukaryota</taxon>
        <taxon>Fungi</taxon>
        <taxon>Dikarya</taxon>
        <taxon>Basidiomycota</taxon>
        <taxon>Agaricomycotina</taxon>
        <taxon>Agaricomycetes</taxon>
        <taxon>Agaricomycetidae</taxon>
        <taxon>Boletales</taxon>
        <taxon>Suillineae</taxon>
        <taxon>Suillaceae</taxon>
        <taxon>Suillus</taxon>
    </lineage>
</organism>